<organism evidence="3">
    <name type="scientific">Graphocephala atropunctata</name>
    <dbReference type="NCBI Taxonomy" id="36148"/>
    <lineage>
        <taxon>Eukaryota</taxon>
        <taxon>Metazoa</taxon>
        <taxon>Ecdysozoa</taxon>
        <taxon>Arthropoda</taxon>
        <taxon>Hexapoda</taxon>
        <taxon>Insecta</taxon>
        <taxon>Pterygota</taxon>
        <taxon>Neoptera</taxon>
        <taxon>Paraneoptera</taxon>
        <taxon>Hemiptera</taxon>
        <taxon>Auchenorrhyncha</taxon>
        <taxon>Membracoidea</taxon>
        <taxon>Cicadellidae</taxon>
        <taxon>Cicadellinae</taxon>
        <taxon>Cicadellini</taxon>
        <taxon>Graphocephala</taxon>
    </lineage>
</organism>
<dbReference type="Pfam" id="PF25298">
    <property type="entry name" value="Baculo_FP_2nd"/>
    <property type="match status" value="1"/>
</dbReference>
<sequence length="267" mass="30402">MTDGVKVTTRNTAKLKTDTEPTAPSLQSIDSKLNSILTLLEKNTSDINDIKKEQKDMCASIELCHVNMNDFKELLTGQDVRISKCENEVLQINNNTCKIRNQVNTVEENVRDLEQYSHRNNLIVYGIPEDKNENIIFVVRRLANALQFDDWSPSLIDAVHRMGRISGSRPRPIIIRFVSRLDKDMFLSKRKVRRNLTASDLGYSSENSIYVNESLTAANRELLKKTRDAARTGGYSHVWTANCSIFARREKGAPAIKIVSEKDLDRM</sequence>
<reference evidence="3" key="1">
    <citation type="submission" date="2015-11" db="EMBL/GenBank/DDBJ databases">
        <title>De novo transcriptome assembly of four potential Pierce s Disease insect vectors from Arizona vineyards.</title>
        <authorList>
            <person name="Tassone E.E."/>
        </authorList>
    </citation>
    <scope>NUCLEOTIDE SEQUENCE</scope>
</reference>
<proteinExistence type="predicted"/>
<dbReference type="InterPro" id="IPR057251">
    <property type="entry name" value="FP_C"/>
</dbReference>
<dbReference type="InterPro" id="IPR004244">
    <property type="entry name" value="Transposase_22"/>
</dbReference>
<feature type="region of interest" description="Disordered" evidence="1">
    <location>
        <begin position="1"/>
        <end position="23"/>
    </location>
</feature>
<dbReference type="Gene3D" id="3.30.70.1820">
    <property type="entry name" value="L1 transposable element, RRM domain"/>
    <property type="match status" value="1"/>
</dbReference>
<dbReference type="EMBL" id="GEBQ01014872">
    <property type="protein sequence ID" value="JAT25105.1"/>
    <property type="molecule type" value="Transcribed_RNA"/>
</dbReference>
<feature type="compositionally biased region" description="Polar residues" evidence="1">
    <location>
        <begin position="8"/>
        <end position="23"/>
    </location>
</feature>
<accession>A0A1B6LMZ9</accession>
<evidence type="ECO:0000313" key="3">
    <source>
        <dbReference type="EMBL" id="JAT25105.1"/>
    </source>
</evidence>
<dbReference type="PANTHER" id="PTHR11505">
    <property type="entry name" value="L1 TRANSPOSABLE ELEMENT-RELATED"/>
    <property type="match status" value="1"/>
</dbReference>
<name>A0A1B6LMZ9_9HEMI</name>
<protein>
    <recommendedName>
        <fullName evidence="2">FP protein C-terminal domain-containing protein</fullName>
    </recommendedName>
</protein>
<gene>
    <name evidence="3" type="ORF">g.30401</name>
</gene>
<dbReference type="AlphaFoldDB" id="A0A1B6LMZ9"/>
<feature type="domain" description="FP protein C-terminal" evidence="2">
    <location>
        <begin position="216"/>
        <end position="267"/>
    </location>
</feature>
<evidence type="ECO:0000259" key="2">
    <source>
        <dbReference type="Pfam" id="PF25298"/>
    </source>
</evidence>
<evidence type="ECO:0000256" key="1">
    <source>
        <dbReference type="SAM" id="MobiDB-lite"/>
    </source>
</evidence>